<comment type="subcellular location">
    <subcellularLocation>
        <location evidence="1">Cytoplasm</location>
        <location evidence="1">Cytoskeleton</location>
    </subcellularLocation>
</comment>
<keyword evidence="13" id="KW-1185">Reference proteome</keyword>
<feature type="compositionally biased region" description="Basic and acidic residues" evidence="9">
    <location>
        <begin position="351"/>
        <end position="362"/>
    </location>
</feature>
<keyword evidence="4" id="KW-0963">Cytoplasm</keyword>
<dbReference type="SUPFAM" id="SSF50044">
    <property type="entry name" value="SH3-domain"/>
    <property type="match status" value="1"/>
</dbReference>
<dbReference type="InterPro" id="IPR029006">
    <property type="entry name" value="ADF-H/Gelsolin-like_dom_sf"/>
</dbReference>
<comment type="caution">
    <text evidence="12">The sequence shown here is derived from an EMBL/GenBank/DDBJ whole genome shotgun (WGS) entry which is preliminary data.</text>
</comment>
<dbReference type="Proteomes" id="UP001283361">
    <property type="component" value="Unassembled WGS sequence"/>
</dbReference>
<dbReference type="GO" id="GO:0014069">
    <property type="term" value="C:postsynaptic density"/>
    <property type="evidence" value="ECO:0007669"/>
    <property type="project" value="TreeGrafter"/>
</dbReference>
<dbReference type="SMART" id="SM00326">
    <property type="entry name" value="SH3"/>
    <property type="match status" value="1"/>
</dbReference>
<dbReference type="PRINTS" id="PR00452">
    <property type="entry name" value="SH3DOMAIN"/>
</dbReference>
<name>A0AAE1AQ85_9GAST</name>
<feature type="compositionally biased region" description="Acidic residues" evidence="9">
    <location>
        <begin position="337"/>
        <end position="347"/>
    </location>
</feature>
<dbReference type="SUPFAM" id="SSF55753">
    <property type="entry name" value="Actin depolymerizing proteins"/>
    <property type="match status" value="1"/>
</dbReference>
<evidence type="ECO:0000256" key="1">
    <source>
        <dbReference type="ARBA" id="ARBA00004245"/>
    </source>
</evidence>
<dbReference type="PANTHER" id="PTHR10829">
    <property type="entry name" value="CORTACTIN AND DREBRIN"/>
    <property type="match status" value="1"/>
</dbReference>
<evidence type="ECO:0000259" key="10">
    <source>
        <dbReference type="PROSITE" id="PS50002"/>
    </source>
</evidence>
<comment type="similarity">
    <text evidence="2">Belongs to the ABP1 family.</text>
</comment>
<feature type="compositionally biased region" description="Basic and acidic residues" evidence="9">
    <location>
        <begin position="130"/>
        <end position="226"/>
    </location>
</feature>
<dbReference type="InterPro" id="IPR035717">
    <property type="entry name" value="Drebrin-like_SH3"/>
</dbReference>
<dbReference type="GO" id="GO:0030427">
    <property type="term" value="C:site of polarized growth"/>
    <property type="evidence" value="ECO:0007669"/>
    <property type="project" value="TreeGrafter"/>
</dbReference>
<dbReference type="Pfam" id="PF14604">
    <property type="entry name" value="SH3_9"/>
    <property type="match status" value="1"/>
</dbReference>
<dbReference type="PROSITE" id="PS51263">
    <property type="entry name" value="ADF_H"/>
    <property type="match status" value="1"/>
</dbReference>
<dbReference type="InterPro" id="IPR036028">
    <property type="entry name" value="SH3-like_dom_sf"/>
</dbReference>
<feature type="region of interest" description="Disordered" evidence="9">
    <location>
        <begin position="130"/>
        <end position="425"/>
    </location>
</feature>
<evidence type="ECO:0000256" key="4">
    <source>
        <dbReference type="ARBA" id="ARBA00022490"/>
    </source>
</evidence>
<keyword evidence="5" id="KW-0175">Coiled coil</keyword>
<evidence type="ECO:0000256" key="2">
    <source>
        <dbReference type="ARBA" id="ARBA00011039"/>
    </source>
</evidence>
<keyword evidence="3 8" id="KW-0728">SH3 domain</keyword>
<evidence type="ECO:0000256" key="9">
    <source>
        <dbReference type="SAM" id="MobiDB-lite"/>
    </source>
</evidence>
<feature type="compositionally biased region" description="Low complexity" evidence="9">
    <location>
        <begin position="302"/>
        <end position="317"/>
    </location>
</feature>
<evidence type="ECO:0000313" key="13">
    <source>
        <dbReference type="Proteomes" id="UP001283361"/>
    </source>
</evidence>
<dbReference type="GO" id="GO:0048812">
    <property type="term" value="P:neuron projection morphogenesis"/>
    <property type="evidence" value="ECO:0007669"/>
    <property type="project" value="TreeGrafter"/>
</dbReference>
<evidence type="ECO:0000256" key="7">
    <source>
        <dbReference type="ARBA" id="ARBA00023212"/>
    </source>
</evidence>
<dbReference type="PROSITE" id="PS50002">
    <property type="entry name" value="SH3"/>
    <property type="match status" value="1"/>
</dbReference>
<dbReference type="AlphaFoldDB" id="A0AAE1AQ85"/>
<reference evidence="12" key="1">
    <citation type="journal article" date="2023" name="G3 (Bethesda)">
        <title>A reference genome for the long-term kleptoplast-retaining sea slug Elysia crispata morphotype clarki.</title>
        <authorList>
            <person name="Eastman K.E."/>
            <person name="Pendleton A.L."/>
            <person name="Shaikh M.A."/>
            <person name="Suttiyut T."/>
            <person name="Ogas R."/>
            <person name="Tomko P."/>
            <person name="Gavelis G."/>
            <person name="Widhalm J.R."/>
            <person name="Wisecaver J.H."/>
        </authorList>
    </citation>
    <scope>NUCLEOTIDE SEQUENCE</scope>
    <source>
        <strain evidence="12">ECLA1</strain>
    </source>
</reference>
<feature type="region of interest" description="Disordered" evidence="9">
    <location>
        <begin position="92"/>
        <end position="111"/>
    </location>
</feature>
<dbReference type="GO" id="GO:0030425">
    <property type="term" value="C:dendrite"/>
    <property type="evidence" value="ECO:0007669"/>
    <property type="project" value="TreeGrafter"/>
</dbReference>
<feature type="compositionally biased region" description="Basic and acidic residues" evidence="9">
    <location>
        <begin position="371"/>
        <end position="383"/>
    </location>
</feature>
<feature type="compositionally biased region" description="Acidic residues" evidence="9">
    <location>
        <begin position="391"/>
        <end position="407"/>
    </location>
</feature>
<feature type="domain" description="ADF-H" evidence="11">
    <location>
        <begin position="1"/>
        <end position="81"/>
    </location>
</feature>
<evidence type="ECO:0000256" key="8">
    <source>
        <dbReference type="PROSITE-ProRule" id="PRU00192"/>
    </source>
</evidence>
<dbReference type="InterPro" id="IPR002108">
    <property type="entry name" value="ADF-H"/>
</dbReference>
<feature type="compositionally biased region" description="Basic and acidic residues" evidence="9">
    <location>
        <begin position="241"/>
        <end position="253"/>
    </location>
</feature>
<evidence type="ECO:0000313" key="12">
    <source>
        <dbReference type="EMBL" id="KAK3791336.1"/>
    </source>
</evidence>
<dbReference type="GO" id="GO:0051015">
    <property type="term" value="F:actin filament binding"/>
    <property type="evidence" value="ECO:0007669"/>
    <property type="project" value="TreeGrafter"/>
</dbReference>
<keyword evidence="6" id="KW-0009">Actin-binding</keyword>
<evidence type="ECO:0000256" key="6">
    <source>
        <dbReference type="ARBA" id="ARBA00023203"/>
    </source>
</evidence>
<feature type="compositionally biased region" description="Polar residues" evidence="9">
    <location>
        <begin position="268"/>
        <end position="277"/>
    </location>
</feature>
<dbReference type="Pfam" id="PF00241">
    <property type="entry name" value="Cofilin_ADF"/>
    <property type="match status" value="1"/>
</dbReference>
<dbReference type="InterPro" id="IPR001452">
    <property type="entry name" value="SH3_domain"/>
</dbReference>
<dbReference type="GO" id="GO:0030864">
    <property type="term" value="C:cortical actin cytoskeleton"/>
    <property type="evidence" value="ECO:0007669"/>
    <property type="project" value="TreeGrafter"/>
</dbReference>
<sequence length="483" mass="55997">MQDDLNSGRMLYAFCRVQDPNTALNKYVLIQWTGEGVPENIKLKYTSHLRDVQGFLKGIHITYPARCEDDIDADDILKKVAKSSGANYSFHKEVSKPVEAPTPVGTDYKRIIPSSDINMNNRDKFWAQAEKDETKRQNEEKQRIEEERKRLESERKDREMAETKEREKKISEHSKEINRQRQAEKQAEAVNKDAEKKRWEQVQRESSIDEEQRGHRSDQMRKERAAEAAQLVSSSTSNARDFFKMKSVERPDNAPRGPPPPRKLKHNFGNQEQTSAPPQRKEPIQLPKQTEPEPSQEEEEVAPPVQEIEQPNQEPEPTALPQTRDLMKQGLPPRQDSDEEGDDDQDWNEPSAEHYEFREKRQPSFTEDYAAEERHHAETESHRISGLQHYEEEEEQEQQPYEPDPEPQSESVPEPEAIFTPTPDHGLCARALYDYQAADDTEITFDPEDIITNIEQIDEGWWQGFGPDGSYGMFPANYVELIN</sequence>
<dbReference type="Gene3D" id="3.40.20.10">
    <property type="entry name" value="Severin"/>
    <property type="match status" value="1"/>
</dbReference>
<dbReference type="GO" id="GO:0030833">
    <property type="term" value="P:regulation of actin filament polymerization"/>
    <property type="evidence" value="ECO:0007669"/>
    <property type="project" value="TreeGrafter"/>
</dbReference>
<dbReference type="Gene3D" id="2.30.30.40">
    <property type="entry name" value="SH3 Domains"/>
    <property type="match status" value="1"/>
</dbReference>
<dbReference type="GO" id="GO:0005884">
    <property type="term" value="C:actin filament"/>
    <property type="evidence" value="ECO:0007669"/>
    <property type="project" value="TreeGrafter"/>
</dbReference>
<proteinExistence type="inferred from homology"/>
<protein>
    <recommendedName>
        <fullName evidence="14">Drebrin-like protein</fullName>
    </recommendedName>
</protein>
<dbReference type="PANTHER" id="PTHR10829:SF25">
    <property type="entry name" value="DREBRIN-LIKE PROTEIN"/>
    <property type="match status" value="1"/>
</dbReference>
<dbReference type="GO" id="GO:0098974">
    <property type="term" value="P:postsynaptic actin cytoskeleton organization"/>
    <property type="evidence" value="ECO:0007669"/>
    <property type="project" value="TreeGrafter"/>
</dbReference>
<dbReference type="GO" id="GO:0045211">
    <property type="term" value="C:postsynaptic membrane"/>
    <property type="evidence" value="ECO:0007669"/>
    <property type="project" value="TreeGrafter"/>
</dbReference>
<keyword evidence="7" id="KW-0206">Cytoskeleton</keyword>
<evidence type="ECO:0000256" key="3">
    <source>
        <dbReference type="ARBA" id="ARBA00022443"/>
    </source>
</evidence>
<dbReference type="CDD" id="cd11960">
    <property type="entry name" value="SH3_Abp1_eu"/>
    <property type="match status" value="1"/>
</dbReference>
<feature type="domain" description="SH3" evidence="10">
    <location>
        <begin position="424"/>
        <end position="483"/>
    </location>
</feature>
<accession>A0AAE1AQ85</accession>
<dbReference type="EMBL" id="JAWDGP010001473">
    <property type="protein sequence ID" value="KAK3791336.1"/>
    <property type="molecule type" value="Genomic_DNA"/>
</dbReference>
<evidence type="ECO:0000259" key="11">
    <source>
        <dbReference type="PROSITE" id="PS51263"/>
    </source>
</evidence>
<evidence type="ECO:0008006" key="14">
    <source>
        <dbReference type="Google" id="ProtNLM"/>
    </source>
</evidence>
<organism evidence="12 13">
    <name type="scientific">Elysia crispata</name>
    <name type="common">lettuce slug</name>
    <dbReference type="NCBI Taxonomy" id="231223"/>
    <lineage>
        <taxon>Eukaryota</taxon>
        <taxon>Metazoa</taxon>
        <taxon>Spiralia</taxon>
        <taxon>Lophotrochozoa</taxon>
        <taxon>Mollusca</taxon>
        <taxon>Gastropoda</taxon>
        <taxon>Heterobranchia</taxon>
        <taxon>Euthyneura</taxon>
        <taxon>Panpulmonata</taxon>
        <taxon>Sacoglossa</taxon>
        <taxon>Placobranchoidea</taxon>
        <taxon>Plakobranchidae</taxon>
        <taxon>Elysia</taxon>
    </lineage>
</organism>
<gene>
    <name evidence="12" type="ORF">RRG08_012520</name>
</gene>
<dbReference type="GO" id="GO:0030027">
    <property type="term" value="C:lamellipodium"/>
    <property type="evidence" value="ECO:0007669"/>
    <property type="project" value="TreeGrafter"/>
</dbReference>
<dbReference type="GO" id="GO:0045773">
    <property type="term" value="P:positive regulation of axon extension"/>
    <property type="evidence" value="ECO:0007669"/>
    <property type="project" value="TreeGrafter"/>
</dbReference>
<evidence type="ECO:0000256" key="5">
    <source>
        <dbReference type="ARBA" id="ARBA00023054"/>
    </source>
</evidence>
<dbReference type="FunFam" id="2.30.30.40:FF:000046">
    <property type="entry name" value="Drebrin-like protein isoform B"/>
    <property type="match status" value="1"/>
</dbReference>